<organism evidence="9 10">
    <name type="scientific">Candidatus Fonsibacter lacus</name>
    <dbReference type="NCBI Taxonomy" id="2576439"/>
    <lineage>
        <taxon>Bacteria</taxon>
        <taxon>Pseudomonadati</taxon>
        <taxon>Pseudomonadota</taxon>
        <taxon>Alphaproteobacteria</taxon>
        <taxon>Candidatus Pelagibacterales</taxon>
        <taxon>Candidatus Pelagibacterales incertae sedis</taxon>
        <taxon>Candidatus Fonsibacter</taxon>
    </lineage>
</organism>
<keyword evidence="9" id="KW-0645">Protease</keyword>
<evidence type="ECO:0000256" key="7">
    <source>
        <dbReference type="SAM" id="Phobius"/>
    </source>
</evidence>
<dbReference type="InterPro" id="IPR010200">
    <property type="entry name" value="HflC"/>
</dbReference>
<evidence type="ECO:0000256" key="4">
    <source>
        <dbReference type="ARBA" id="ARBA00022989"/>
    </source>
</evidence>
<dbReference type="InterPro" id="IPR036013">
    <property type="entry name" value="Band_7/SPFH_dom_sf"/>
</dbReference>
<dbReference type="AlphaFoldDB" id="A0A964XRT9"/>
<evidence type="ECO:0000256" key="1">
    <source>
        <dbReference type="ARBA" id="ARBA00004167"/>
    </source>
</evidence>
<evidence type="ECO:0000256" key="3">
    <source>
        <dbReference type="ARBA" id="ARBA00022692"/>
    </source>
</evidence>
<keyword evidence="5 7" id="KW-0472">Membrane</keyword>
<evidence type="ECO:0000256" key="2">
    <source>
        <dbReference type="ARBA" id="ARBA00007862"/>
    </source>
</evidence>
<dbReference type="EMBL" id="RGET01000020">
    <property type="protein sequence ID" value="NBN87871.1"/>
    <property type="molecule type" value="Genomic_DNA"/>
</dbReference>
<dbReference type="SUPFAM" id="SSF117892">
    <property type="entry name" value="Band 7/SPFH domain"/>
    <property type="match status" value="1"/>
</dbReference>
<dbReference type="InterPro" id="IPR001107">
    <property type="entry name" value="Band_7"/>
</dbReference>
<gene>
    <name evidence="9" type="primary">hflC</name>
    <name evidence="9" type="ORF">EBV32_02115</name>
</gene>
<dbReference type="GO" id="GO:0006508">
    <property type="term" value="P:proteolysis"/>
    <property type="evidence" value="ECO:0007669"/>
    <property type="project" value="UniProtKB-KW"/>
</dbReference>
<evidence type="ECO:0000313" key="10">
    <source>
        <dbReference type="Proteomes" id="UP000713222"/>
    </source>
</evidence>
<keyword evidence="3 7" id="KW-0812">Transmembrane</keyword>
<comment type="subcellular location">
    <subcellularLocation>
        <location evidence="1">Membrane</location>
        <topology evidence="1">Single-pass membrane protein</topology>
    </subcellularLocation>
</comment>
<evidence type="ECO:0000256" key="5">
    <source>
        <dbReference type="ARBA" id="ARBA00023136"/>
    </source>
</evidence>
<dbReference type="PANTHER" id="PTHR42911">
    <property type="entry name" value="MODULATOR OF FTSH PROTEASE HFLC"/>
    <property type="match status" value="1"/>
</dbReference>
<evidence type="ECO:0000256" key="6">
    <source>
        <dbReference type="PIRNR" id="PIRNR005651"/>
    </source>
</evidence>
<dbReference type="CDD" id="cd03405">
    <property type="entry name" value="SPFH_HflC"/>
    <property type="match status" value="1"/>
</dbReference>
<dbReference type="GO" id="GO:0016020">
    <property type="term" value="C:membrane"/>
    <property type="evidence" value="ECO:0007669"/>
    <property type="project" value="UniProtKB-SubCell"/>
</dbReference>
<feature type="transmembrane region" description="Helical" evidence="7">
    <location>
        <begin position="6"/>
        <end position="27"/>
    </location>
</feature>
<dbReference type="SMART" id="SM00244">
    <property type="entry name" value="PHB"/>
    <property type="match status" value="1"/>
</dbReference>
<dbReference type="GO" id="GO:0008233">
    <property type="term" value="F:peptidase activity"/>
    <property type="evidence" value="ECO:0007669"/>
    <property type="project" value="UniProtKB-KW"/>
</dbReference>
<sequence>MQDRILKAFIFTVVVAGFLVYSTFFIVKETQQAIVLQLGEPKKVYKDAGLYWKIPLLQNVQIIDKRVLDIDAPAEEVIALDQKRIIVDAYAKFIITDPLKFYISVGNERVAQSRLSSIINAKIRGVLGKENLVNLISTDRTKLMNKITKEVAEEAKDFGINVIDVRIRRADLPSANSEAIFKRMQTERTREAKEFRAEGFELGQTIKSKADKEVSIILAEARKTAQILRGEGDGLRNKIFAEAFGRDPEFFSFYRAMQSYEKSLISGSETSLVLSPDSEFFRYFGESGLNKILKK</sequence>
<comment type="function">
    <text evidence="6">HflC and HflK could regulate a protease.</text>
</comment>
<dbReference type="Pfam" id="PF01145">
    <property type="entry name" value="Band_7"/>
    <property type="match status" value="1"/>
</dbReference>
<dbReference type="Proteomes" id="UP000713222">
    <property type="component" value="Unassembled WGS sequence"/>
</dbReference>
<feature type="domain" description="Band 7" evidence="8">
    <location>
        <begin position="22"/>
        <end position="184"/>
    </location>
</feature>
<proteinExistence type="inferred from homology"/>
<dbReference type="PANTHER" id="PTHR42911:SF1">
    <property type="entry name" value="MODULATOR OF FTSH PROTEASE HFLC"/>
    <property type="match status" value="1"/>
</dbReference>
<evidence type="ECO:0000313" key="9">
    <source>
        <dbReference type="EMBL" id="NBN87871.1"/>
    </source>
</evidence>
<dbReference type="PIRSF" id="PIRSF005651">
    <property type="entry name" value="HflC"/>
    <property type="match status" value="1"/>
</dbReference>
<name>A0A964XRT9_9PROT</name>
<keyword evidence="9" id="KW-0378">Hydrolase</keyword>
<accession>A0A964XRT9</accession>
<comment type="similarity">
    <text evidence="2 6">Belongs to the band 7/mec-2 family. HflC subfamily.</text>
</comment>
<dbReference type="Gene3D" id="3.30.479.30">
    <property type="entry name" value="Band 7 domain"/>
    <property type="match status" value="1"/>
</dbReference>
<evidence type="ECO:0000259" key="8">
    <source>
        <dbReference type="SMART" id="SM00244"/>
    </source>
</evidence>
<protein>
    <recommendedName>
        <fullName evidence="6">Protein HflC</fullName>
    </recommendedName>
</protein>
<keyword evidence="4 7" id="KW-1133">Transmembrane helix</keyword>
<dbReference type="NCBIfam" id="TIGR01932">
    <property type="entry name" value="hflC"/>
    <property type="match status" value="1"/>
</dbReference>
<comment type="caution">
    <text evidence="9">The sequence shown here is derived from an EMBL/GenBank/DDBJ whole genome shotgun (WGS) entry which is preliminary data.</text>
</comment>
<reference evidence="9" key="1">
    <citation type="submission" date="2018-10" db="EMBL/GenBank/DDBJ databases">
        <title>Iterative Subtractive Binning of Freshwater Chronoseries Metagenomes Recovers Nearly Complete Genomes from over Four Hundred Novel Species.</title>
        <authorList>
            <person name="Rodriguez-R L.M."/>
            <person name="Tsementzi D."/>
            <person name="Luo C."/>
            <person name="Konstantinidis K.T."/>
        </authorList>
    </citation>
    <scope>NUCLEOTIDE SEQUENCE</scope>
    <source>
        <strain evidence="9">WB7_6_001</strain>
    </source>
</reference>